<organism evidence="11 12">
    <name type="scientific">Brevibacterium ravenspurgense</name>
    <dbReference type="NCBI Taxonomy" id="479117"/>
    <lineage>
        <taxon>Bacteria</taxon>
        <taxon>Bacillati</taxon>
        <taxon>Actinomycetota</taxon>
        <taxon>Actinomycetes</taxon>
        <taxon>Micrococcales</taxon>
        <taxon>Brevibacteriaceae</taxon>
        <taxon>Brevibacterium</taxon>
    </lineage>
</organism>
<feature type="transmembrane region" description="Helical" evidence="9">
    <location>
        <begin position="485"/>
        <end position="503"/>
    </location>
</feature>
<dbReference type="SUPFAM" id="SSF103473">
    <property type="entry name" value="MFS general substrate transporter"/>
    <property type="match status" value="1"/>
</dbReference>
<evidence type="ECO:0000313" key="11">
    <source>
        <dbReference type="EMBL" id="KXZ58006.1"/>
    </source>
</evidence>
<dbReference type="Gene3D" id="1.20.1250.20">
    <property type="entry name" value="MFS general substrate transporter like domains"/>
    <property type="match status" value="1"/>
</dbReference>
<keyword evidence="4" id="KW-1003">Cell membrane</keyword>
<evidence type="ECO:0000256" key="1">
    <source>
        <dbReference type="ARBA" id="ARBA00004651"/>
    </source>
</evidence>
<dbReference type="InterPro" id="IPR020846">
    <property type="entry name" value="MFS_dom"/>
</dbReference>
<comment type="subcellular location">
    <subcellularLocation>
        <location evidence="1">Cell membrane</location>
        <topology evidence="1">Multi-pass membrane protein</topology>
    </subcellularLocation>
</comment>
<sequence>MTDDTTVAGADANPAEPMSRGAVLWVFVGLLVSMFMFSLNQTVLATALPTIVGELDGWDSMLWVSTAFMLASTATMPAYGKIGDLFGRKPLFLVAISIFILGSVIALFADSMAMLITGRVFQGLGGGGLMTLSQAIIATIVPARSRGKYMGIMGSAFAVSSVAGPLLGGWITEGPGWRWAFVINLPLGALAILTAAFLLKLPHQKADERPRIDGAGMMLIAVFTTCLVLMSAWGGHQYEWTDPVIIGLGAASLVSAVTFVFVELKVTEPIVPMLLFADRNFTLSTIAGVFIGVAMFGVLSYMPTYLQMVHGVEAARAGLMMTPMMGCMLIVSTGIGFVVSRWGRYKIYPIIGTVIIGLALFFMSRMHPDDSAVIPIALLALLGLGIGLSMQLLVLIVQNSFPVSMVGTATASNNFFRQIGATLGMSVIGSVFTARLMTNLAESLPAKAKGAADASGQLTPAKAAELPAPIHDAVIASYNDALVPIFLWVVPLLAIAAAILLFIKEIPLATTVGKQGSTRTTLEDSSEVSSASSAGAR</sequence>
<feature type="transmembrane region" description="Helical" evidence="9">
    <location>
        <begin position="314"/>
        <end position="340"/>
    </location>
</feature>
<evidence type="ECO:0000256" key="7">
    <source>
        <dbReference type="ARBA" id="ARBA00023136"/>
    </source>
</evidence>
<evidence type="ECO:0000256" key="3">
    <source>
        <dbReference type="ARBA" id="ARBA00022448"/>
    </source>
</evidence>
<feature type="transmembrane region" description="Helical" evidence="9">
    <location>
        <begin position="149"/>
        <end position="171"/>
    </location>
</feature>
<comment type="caution">
    <text evidence="11">The sequence shown here is derived from an EMBL/GenBank/DDBJ whole genome shotgun (WGS) entry which is preliminary data.</text>
</comment>
<dbReference type="GO" id="GO:0022857">
    <property type="term" value="F:transmembrane transporter activity"/>
    <property type="evidence" value="ECO:0007669"/>
    <property type="project" value="InterPro"/>
</dbReference>
<dbReference type="NCBIfam" id="TIGR00711">
    <property type="entry name" value="efflux_EmrB"/>
    <property type="match status" value="1"/>
</dbReference>
<evidence type="ECO:0000256" key="8">
    <source>
        <dbReference type="SAM" id="MobiDB-lite"/>
    </source>
</evidence>
<proteinExistence type="inferred from homology"/>
<feature type="transmembrane region" description="Helical" evidence="9">
    <location>
        <begin position="347"/>
        <end position="366"/>
    </location>
</feature>
<feature type="transmembrane region" description="Helical" evidence="9">
    <location>
        <begin position="60"/>
        <end position="79"/>
    </location>
</feature>
<dbReference type="Gene3D" id="1.20.1720.10">
    <property type="entry name" value="Multidrug resistance protein D"/>
    <property type="match status" value="1"/>
</dbReference>
<dbReference type="FunFam" id="1.20.1720.10:FF:000004">
    <property type="entry name" value="EmrB/QacA family drug resistance transporter"/>
    <property type="match status" value="1"/>
</dbReference>
<dbReference type="PROSITE" id="PS50850">
    <property type="entry name" value="MFS"/>
    <property type="match status" value="1"/>
</dbReference>
<dbReference type="InterPro" id="IPR036259">
    <property type="entry name" value="MFS_trans_sf"/>
</dbReference>
<feature type="compositionally biased region" description="Low complexity" evidence="8">
    <location>
        <begin position="527"/>
        <end position="537"/>
    </location>
</feature>
<comment type="similarity">
    <text evidence="2">Belongs to the major facilitator superfamily. TCR/Tet family.</text>
</comment>
<feature type="transmembrane region" description="Helical" evidence="9">
    <location>
        <begin position="177"/>
        <end position="199"/>
    </location>
</feature>
<dbReference type="PRINTS" id="PR01036">
    <property type="entry name" value="TCRTETB"/>
</dbReference>
<dbReference type="InterPro" id="IPR004638">
    <property type="entry name" value="EmrB-like"/>
</dbReference>
<protein>
    <submittedName>
        <fullName evidence="11">Multidrug resistance protein 3</fullName>
    </submittedName>
</protein>
<dbReference type="Proteomes" id="UP000243589">
    <property type="component" value="Unassembled WGS sequence"/>
</dbReference>
<evidence type="ECO:0000313" key="12">
    <source>
        <dbReference type="Proteomes" id="UP000243589"/>
    </source>
</evidence>
<feature type="transmembrane region" description="Helical" evidence="9">
    <location>
        <begin position="91"/>
        <end position="109"/>
    </location>
</feature>
<dbReference type="PANTHER" id="PTHR23501:SF197">
    <property type="entry name" value="COMD"/>
    <property type="match status" value="1"/>
</dbReference>
<reference evidence="11 12" key="1">
    <citation type="submission" date="2016-01" db="EMBL/GenBank/DDBJ databases">
        <title>Use of Whole Genome Sequencing to ascertain that Brevibacterium massiliense (Roux, Raoult 2009) is a later heterotypic synonym of Brevibacterium ravenspurgense (Mages 2008).</title>
        <authorList>
            <person name="Bernier A.-M."/>
            <person name="Burdz T."/>
            <person name="Huynh C."/>
            <person name="Pachecho A.L."/>
            <person name="Wiebe D."/>
            <person name="Bonner C."/>
            <person name="Bernard K."/>
        </authorList>
    </citation>
    <scope>NUCLEOTIDE SEQUENCE [LARGE SCALE GENOMIC DNA]</scope>
    <source>
        <strain evidence="11 12">CCUG56047</strain>
    </source>
</reference>
<feature type="transmembrane region" description="Helical" evidence="9">
    <location>
        <begin position="121"/>
        <end position="142"/>
    </location>
</feature>
<dbReference type="GO" id="GO:0005886">
    <property type="term" value="C:plasma membrane"/>
    <property type="evidence" value="ECO:0007669"/>
    <property type="project" value="UniProtKB-SubCell"/>
</dbReference>
<evidence type="ECO:0000259" key="10">
    <source>
        <dbReference type="PROSITE" id="PS50850"/>
    </source>
</evidence>
<dbReference type="AlphaFoldDB" id="A0A150H7E4"/>
<accession>A0A150H7E4</accession>
<keyword evidence="5 9" id="KW-0812">Transmembrane</keyword>
<dbReference type="CDD" id="cd17502">
    <property type="entry name" value="MFS_Azr1_MDR_like"/>
    <property type="match status" value="1"/>
</dbReference>
<dbReference type="InterPro" id="IPR011701">
    <property type="entry name" value="MFS"/>
</dbReference>
<evidence type="ECO:0000256" key="2">
    <source>
        <dbReference type="ARBA" id="ARBA00007520"/>
    </source>
</evidence>
<keyword evidence="7 9" id="KW-0472">Membrane</keyword>
<feature type="transmembrane region" description="Helical" evidence="9">
    <location>
        <begin position="211"/>
        <end position="232"/>
    </location>
</feature>
<feature type="transmembrane region" description="Helical" evidence="9">
    <location>
        <begin position="244"/>
        <end position="262"/>
    </location>
</feature>
<keyword evidence="12" id="KW-1185">Reference proteome</keyword>
<dbReference type="PANTHER" id="PTHR23501">
    <property type="entry name" value="MAJOR FACILITATOR SUPERFAMILY"/>
    <property type="match status" value="1"/>
</dbReference>
<feature type="region of interest" description="Disordered" evidence="8">
    <location>
        <begin position="514"/>
        <end position="537"/>
    </location>
</feature>
<keyword evidence="3" id="KW-0813">Transport</keyword>
<dbReference type="Pfam" id="PF07690">
    <property type="entry name" value="MFS_1"/>
    <property type="match status" value="1"/>
</dbReference>
<evidence type="ECO:0000256" key="9">
    <source>
        <dbReference type="SAM" id="Phobius"/>
    </source>
</evidence>
<name>A0A150H7E4_9MICO</name>
<dbReference type="PATRIC" id="fig|479117.4.peg.1036"/>
<feature type="transmembrane region" description="Helical" evidence="9">
    <location>
        <begin position="418"/>
        <end position="437"/>
    </location>
</feature>
<dbReference type="EMBL" id="LQQC01000010">
    <property type="protein sequence ID" value="KXZ58006.1"/>
    <property type="molecule type" value="Genomic_DNA"/>
</dbReference>
<evidence type="ECO:0000256" key="5">
    <source>
        <dbReference type="ARBA" id="ARBA00022692"/>
    </source>
</evidence>
<feature type="transmembrane region" description="Helical" evidence="9">
    <location>
        <begin position="22"/>
        <end position="40"/>
    </location>
</feature>
<dbReference type="RefSeq" id="WP_062020958.1">
    <property type="nucleotide sequence ID" value="NZ_LQQC01000010.1"/>
</dbReference>
<gene>
    <name evidence="11" type="primary">bmr3</name>
    <name evidence="11" type="ORF">Bravens_01038</name>
</gene>
<keyword evidence="6 9" id="KW-1133">Transmembrane helix</keyword>
<evidence type="ECO:0000256" key="6">
    <source>
        <dbReference type="ARBA" id="ARBA00022989"/>
    </source>
</evidence>
<feature type="domain" description="Major facilitator superfamily (MFS) profile" evidence="10">
    <location>
        <begin position="26"/>
        <end position="508"/>
    </location>
</feature>
<feature type="transmembrane region" description="Helical" evidence="9">
    <location>
        <begin position="283"/>
        <end position="302"/>
    </location>
</feature>
<evidence type="ECO:0000256" key="4">
    <source>
        <dbReference type="ARBA" id="ARBA00022475"/>
    </source>
</evidence>
<feature type="transmembrane region" description="Helical" evidence="9">
    <location>
        <begin position="372"/>
        <end position="397"/>
    </location>
</feature>